<dbReference type="InterPro" id="IPR021109">
    <property type="entry name" value="Peptidase_aspartic_dom_sf"/>
</dbReference>
<dbReference type="InterPro" id="IPR041373">
    <property type="entry name" value="RT_RNaseH"/>
</dbReference>
<dbReference type="Pfam" id="PF17917">
    <property type="entry name" value="RT_RNaseH"/>
    <property type="match status" value="1"/>
</dbReference>
<sequence>MTITTPKTFEVNKGIDPEEWIEDFKLIAKLNGWNDFDLIDLVKLFLGSREKIWYKKNRTTFNTWDELAKKFKEKFSTKSSKGKVWERLRSIKQTEFGNVDEFEVELVQLLDQAKIKDEEIRFDILLSTLKRETKEKVESLDIKKWERVMELLLNEEGSTESIPRKQELREKSSGPSKEYNANAASRGKSVKDLAKQQIPMGDMLKKFEEMSVSLITKVEQLVDKRLKEATVSSHRPQPYVVRCYYCNEQGHRRYECPKMKESEPRDSGKVDIQKSINYIELDRNTDTDENNADVFAVDKRKHNEVAGGSSEQRASRYKTTRVSRDSFQGAEPSIIGSSVTEFREGTTINDGGTAHSKQSSRSQQTLKNSNKTFSIVEELRKVHPKIDVLQLLESAPALSEELTNFLRKEKVAELNEIQLQEKKTSNCRIIVNVFGQKLWAVVDTGAACSVVTYNLVEGWGIELDSKKGLTLVTADGKRHSTLGKVNQVPVMISSFTLPVNLVVMSRNDDTLILGTDWLLQHRVSLNLKVPELRIPVENVEIVTRLETSCEEGPEEEDTELYTVIKDTPVGVGTSQGTEFKDVISEYKSLFVNDLSELTQTGVTEHRIVLNDNMPIRLRPYRILFRLQEEVANQLVTQPLTKLLRKQSVWSWDTEQEAALRQLKELMASAPVLGHADWTREFVITTDASIVGIGAVLTQFTDEGKKVMEYASRRTTKSEKNYAISHLEGLAVIWAVKKFKFYVYGKKFRIRTDHKSLLQLFHGSEITGRVARWAMYLRTLTTK</sequence>
<feature type="region of interest" description="Disordered" evidence="9">
    <location>
        <begin position="159"/>
        <end position="191"/>
    </location>
</feature>
<keyword evidence="3" id="KW-0548">Nucleotidyltransferase</keyword>
<dbReference type="Gene3D" id="3.30.70.270">
    <property type="match status" value="1"/>
</dbReference>
<proteinExistence type="predicted"/>
<dbReference type="Gene3D" id="4.10.60.10">
    <property type="entry name" value="Zinc finger, CCHC-type"/>
    <property type="match status" value="1"/>
</dbReference>
<dbReference type="GO" id="GO:0004519">
    <property type="term" value="F:endonuclease activity"/>
    <property type="evidence" value="ECO:0007669"/>
    <property type="project" value="UniProtKB-KW"/>
</dbReference>
<dbReference type="InterPro" id="IPR036875">
    <property type="entry name" value="Znf_CCHC_sf"/>
</dbReference>
<evidence type="ECO:0000313" key="11">
    <source>
        <dbReference type="EMBL" id="OMH80354.1"/>
    </source>
</evidence>
<evidence type="ECO:0000256" key="8">
    <source>
        <dbReference type="PROSITE-ProRule" id="PRU00047"/>
    </source>
</evidence>
<keyword evidence="7" id="KW-0695">RNA-directed DNA polymerase</keyword>
<dbReference type="Pfam" id="PF03732">
    <property type="entry name" value="Retrotrans_gag"/>
    <property type="match status" value="1"/>
</dbReference>
<evidence type="ECO:0000256" key="9">
    <source>
        <dbReference type="SAM" id="MobiDB-lite"/>
    </source>
</evidence>
<dbReference type="SUPFAM" id="SSF50630">
    <property type="entry name" value="Acid proteases"/>
    <property type="match status" value="1"/>
</dbReference>
<evidence type="ECO:0000256" key="6">
    <source>
        <dbReference type="ARBA" id="ARBA00022801"/>
    </source>
</evidence>
<keyword evidence="5" id="KW-0255">Endonuclease</keyword>
<feature type="region of interest" description="Disordered" evidence="9">
    <location>
        <begin position="303"/>
        <end position="326"/>
    </location>
</feature>
<dbReference type="PANTHER" id="PTHR37984:SF5">
    <property type="entry name" value="PROTEIN NYNRIN-LIKE"/>
    <property type="match status" value="1"/>
</dbReference>
<dbReference type="EC" id="2.7.7.49" evidence="1"/>
<keyword evidence="8" id="KW-0863">Zinc-finger</keyword>
<dbReference type="EMBL" id="LSSK01001215">
    <property type="protein sequence ID" value="OMH80354.1"/>
    <property type="molecule type" value="Genomic_DNA"/>
</dbReference>
<dbReference type="Proteomes" id="UP000188320">
    <property type="component" value="Unassembled WGS sequence"/>
</dbReference>
<keyword evidence="12" id="KW-1185">Reference proteome</keyword>
<dbReference type="InterPro" id="IPR043128">
    <property type="entry name" value="Rev_trsase/Diguanyl_cyclase"/>
</dbReference>
<keyword evidence="4" id="KW-0540">Nuclease</keyword>
<protein>
    <recommendedName>
        <fullName evidence="1">RNA-directed DNA polymerase</fullName>
        <ecNumber evidence="1">2.7.7.49</ecNumber>
    </recommendedName>
</protein>
<dbReference type="SUPFAM" id="SSF57756">
    <property type="entry name" value="Retrovirus zinc finger-like domains"/>
    <property type="match status" value="1"/>
</dbReference>
<gene>
    <name evidence="11" type="ORF">AX774_g6210</name>
</gene>
<keyword evidence="8" id="KW-0862">Zinc</keyword>
<feature type="compositionally biased region" description="Basic and acidic residues" evidence="9">
    <location>
        <begin position="162"/>
        <end position="172"/>
    </location>
</feature>
<dbReference type="Gene3D" id="2.40.70.10">
    <property type="entry name" value="Acid Proteases"/>
    <property type="match status" value="1"/>
</dbReference>
<dbReference type="GO" id="GO:0003964">
    <property type="term" value="F:RNA-directed DNA polymerase activity"/>
    <property type="evidence" value="ECO:0007669"/>
    <property type="project" value="UniProtKB-KW"/>
</dbReference>
<dbReference type="CDD" id="cd09274">
    <property type="entry name" value="RNase_HI_RT_Ty3"/>
    <property type="match status" value="1"/>
</dbReference>
<evidence type="ECO:0000259" key="10">
    <source>
        <dbReference type="PROSITE" id="PS50158"/>
    </source>
</evidence>
<dbReference type="OrthoDB" id="2689189at2759"/>
<dbReference type="Pfam" id="PF13975">
    <property type="entry name" value="gag-asp_proteas"/>
    <property type="match status" value="1"/>
</dbReference>
<dbReference type="FunFam" id="3.10.20.370:FF:000001">
    <property type="entry name" value="Retrovirus-related Pol polyprotein from transposon 17.6-like protein"/>
    <property type="match status" value="1"/>
</dbReference>
<evidence type="ECO:0000256" key="7">
    <source>
        <dbReference type="ARBA" id="ARBA00022918"/>
    </source>
</evidence>
<reference evidence="12" key="1">
    <citation type="submission" date="2017-01" db="EMBL/GenBank/DDBJ databases">
        <authorList>
            <person name="Wang Y."/>
            <person name="White M."/>
            <person name="Kvist S."/>
            <person name="Moncalvo J.-M."/>
        </authorList>
    </citation>
    <scope>NUCLEOTIDE SEQUENCE [LARGE SCALE GENOMIC DNA]</scope>
    <source>
        <strain evidence="12">COL-18-3</strain>
    </source>
</reference>
<feature type="domain" description="CCHC-type" evidence="10">
    <location>
        <begin position="242"/>
        <end position="258"/>
    </location>
</feature>
<evidence type="ECO:0000256" key="1">
    <source>
        <dbReference type="ARBA" id="ARBA00012493"/>
    </source>
</evidence>
<dbReference type="PANTHER" id="PTHR37984">
    <property type="entry name" value="PROTEIN CBG26694"/>
    <property type="match status" value="1"/>
</dbReference>
<accession>A0A1R1PHA4</accession>
<dbReference type="InterPro" id="IPR001878">
    <property type="entry name" value="Znf_CCHC"/>
</dbReference>
<dbReference type="InterPro" id="IPR050951">
    <property type="entry name" value="Retrovirus_Pol_polyprotein"/>
</dbReference>
<dbReference type="GO" id="GO:0016787">
    <property type="term" value="F:hydrolase activity"/>
    <property type="evidence" value="ECO:0007669"/>
    <property type="project" value="UniProtKB-KW"/>
</dbReference>
<evidence type="ECO:0000256" key="5">
    <source>
        <dbReference type="ARBA" id="ARBA00022759"/>
    </source>
</evidence>
<dbReference type="AlphaFoldDB" id="A0A1R1PHA4"/>
<evidence type="ECO:0000256" key="3">
    <source>
        <dbReference type="ARBA" id="ARBA00022695"/>
    </source>
</evidence>
<keyword evidence="2" id="KW-0808">Transferase</keyword>
<dbReference type="GO" id="GO:0003676">
    <property type="term" value="F:nucleic acid binding"/>
    <property type="evidence" value="ECO:0007669"/>
    <property type="project" value="InterPro"/>
</dbReference>
<dbReference type="InterPro" id="IPR005162">
    <property type="entry name" value="Retrotrans_gag_dom"/>
</dbReference>
<comment type="caution">
    <text evidence="11">The sequence shown here is derived from an EMBL/GenBank/DDBJ whole genome shotgun (WGS) entry which is preliminary data.</text>
</comment>
<dbReference type="CDD" id="cd00303">
    <property type="entry name" value="retropepsin_like"/>
    <property type="match status" value="1"/>
</dbReference>
<dbReference type="PROSITE" id="PS50158">
    <property type="entry name" value="ZF_CCHC"/>
    <property type="match status" value="1"/>
</dbReference>
<feature type="region of interest" description="Disordered" evidence="9">
    <location>
        <begin position="344"/>
        <end position="367"/>
    </location>
</feature>
<keyword evidence="6" id="KW-0378">Hydrolase</keyword>
<dbReference type="InterPro" id="IPR043502">
    <property type="entry name" value="DNA/RNA_pol_sf"/>
</dbReference>
<evidence type="ECO:0000256" key="2">
    <source>
        <dbReference type="ARBA" id="ARBA00022679"/>
    </source>
</evidence>
<name>A0A1R1PHA4_ZANCU</name>
<evidence type="ECO:0000256" key="4">
    <source>
        <dbReference type="ARBA" id="ARBA00022722"/>
    </source>
</evidence>
<dbReference type="SMART" id="SM00343">
    <property type="entry name" value="ZnF_C2HC"/>
    <property type="match status" value="1"/>
</dbReference>
<dbReference type="Gene3D" id="3.10.20.370">
    <property type="match status" value="1"/>
</dbReference>
<evidence type="ECO:0000313" key="12">
    <source>
        <dbReference type="Proteomes" id="UP000188320"/>
    </source>
</evidence>
<dbReference type="SUPFAM" id="SSF56672">
    <property type="entry name" value="DNA/RNA polymerases"/>
    <property type="match status" value="1"/>
</dbReference>
<keyword evidence="8" id="KW-0479">Metal-binding</keyword>
<organism evidence="11 12">
    <name type="scientific">Zancudomyces culisetae</name>
    <name type="common">Gut fungus</name>
    <name type="synonym">Smittium culisetae</name>
    <dbReference type="NCBI Taxonomy" id="1213189"/>
    <lineage>
        <taxon>Eukaryota</taxon>
        <taxon>Fungi</taxon>
        <taxon>Fungi incertae sedis</taxon>
        <taxon>Zoopagomycota</taxon>
        <taxon>Kickxellomycotina</taxon>
        <taxon>Harpellomycetes</taxon>
        <taxon>Harpellales</taxon>
        <taxon>Legeriomycetaceae</taxon>
        <taxon>Zancudomyces</taxon>
    </lineage>
</organism>
<dbReference type="GO" id="GO:0008270">
    <property type="term" value="F:zinc ion binding"/>
    <property type="evidence" value="ECO:0007669"/>
    <property type="project" value="UniProtKB-KW"/>
</dbReference>